<dbReference type="PROSITE" id="PS00022">
    <property type="entry name" value="EGF_1"/>
    <property type="match status" value="2"/>
</dbReference>
<keyword evidence="6" id="KW-0472">Membrane</keyword>
<keyword evidence="4 5" id="KW-1015">Disulfide bond</keyword>
<dbReference type="Gene3D" id="2.60.120.260">
    <property type="entry name" value="Galactose-binding domain-like"/>
    <property type="match status" value="1"/>
</dbReference>
<protein>
    <recommendedName>
        <fullName evidence="7">EGF-like domain-containing protein</fullName>
    </recommendedName>
</protein>
<dbReference type="Gene3D" id="2.10.25.10">
    <property type="entry name" value="Laminin"/>
    <property type="match status" value="3"/>
</dbReference>
<comment type="caution">
    <text evidence="8">The sequence shown here is derived from an EMBL/GenBank/DDBJ whole genome shotgun (WGS) entry which is preliminary data.</text>
</comment>
<dbReference type="SMART" id="SM00181">
    <property type="entry name" value="EGF"/>
    <property type="match status" value="3"/>
</dbReference>
<dbReference type="InterPro" id="IPR000742">
    <property type="entry name" value="EGF"/>
</dbReference>
<keyword evidence="1 5" id="KW-0245">EGF-like domain</keyword>
<feature type="disulfide bond" evidence="5">
    <location>
        <begin position="339"/>
        <end position="348"/>
    </location>
</feature>
<evidence type="ECO:0000259" key="7">
    <source>
        <dbReference type="PROSITE" id="PS50026"/>
    </source>
</evidence>
<reference evidence="8" key="1">
    <citation type="submission" date="2021-02" db="EMBL/GenBank/DDBJ databases">
        <authorList>
            <person name="Nowell W R."/>
        </authorList>
    </citation>
    <scope>NUCLEOTIDE SEQUENCE</scope>
</reference>
<evidence type="ECO:0000256" key="3">
    <source>
        <dbReference type="ARBA" id="ARBA00022737"/>
    </source>
</evidence>
<dbReference type="EMBL" id="CAJOBG010003386">
    <property type="protein sequence ID" value="CAF4060261.1"/>
    <property type="molecule type" value="Genomic_DNA"/>
</dbReference>
<dbReference type="PROSITE" id="PS01186">
    <property type="entry name" value="EGF_2"/>
    <property type="match status" value="2"/>
</dbReference>
<feature type="domain" description="EGF-like" evidence="7">
    <location>
        <begin position="270"/>
        <end position="310"/>
    </location>
</feature>
<evidence type="ECO:0000256" key="1">
    <source>
        <dbReference type="ARBA" id="ARBA00022536"/>
    </source>
</evidence>
<dbReference type="Pfam" id="PF00008">
    <property type="entry name" value="EGF"/>
    <property type="match status" value="1"/>
</dbReference>
<feature type="domain" description="EGF-like" evidence="7">
    <location>
        <begin position="312"/>
        <end position="349"/>
    </location>
</feature>
<accession>A0A819SIQ7</accession>
<dbReference type="SUPFAM" id="SSF57196">
    <property type="entry name" value="EGF/Laminin"/>
    <property type="match status" value="3"/>
</dbReference>
<evidence type="ECO:0000256" key="5">
    <source>
        <dbReference type="PROSITE-ProRule" id="PRU00076"/>
    </source>
</evidence>
<keyword evidence="2" id="KW-0732">Signal</keyword>
<dbReference type="InterPro" id="IPR051022">
    <property type="entry name" value="Notch_Cell-Fate_Det"/>
</dbReference>
<dbReference type="GO" id="GO:0005886">
    <property type="term" value="C:plasma membrane"/>
    <property type="evidence" value="ECO:0007669"/>
    <property type="project" value="TreeGrafter"/>
</dbReference>
<dbReference type="GO" id="GO:0045197">
    <property type="term" value="P:establishment or maintenance of epithelial cell apical/basal polarity"/>
    <property type="evidence" value="ECO:0007669"/>
    <property type="project" value="TreeGrafter"/>
</dbReference>
<evidence type="ECO:0000256" key="6">
    <source>
        <dbReference type="SAM" id="Phobius"/>
    </source>
</evidence>
<dbReference type="PANTHER" id="PTHR24049">
    <property type="entry name" value="CRUMBS FAMILY MEMBER"/>
    <property type="match status" value="1"/>
</dbReference>
<dbReference type="SMART" id="SM00179">
    <property type="entry name" value="EGF_CA"/>
    <property type="match status" value="3"/>
</dbReference>
<sequence>EVLNVCKKEAMNKRKENHCSCQNNSTDSMCENQSDKLCSFNDINNRKPLMTFTFGDGSTQYSNKTPLDFDFNTSYKQVFQSNIRGGKFAFVNRVPDYYDTWYTGELDHTENDNDGYMLLANVEKNNTQLFSYSMNNLCVGLKYEFSAYLANVIRDELNSPKPNVRFEVWTATENGTLLARLCTDSISQCTNMTWAKYGISFVAQNSSVLLLIISKAGGRHGNNLAIDDIKIRVCSNSKSGVCLPGSSSLLLFEPAPCENSSTIGIDCNISYSLCDLTQPCRNNGTCTTHLNDINQYTCLCSSGFNGTHCELDHRPCKPQTCLGHGECKETPDLSFFCWCHDGWTGIHCQSRIDNCSLDTCENDGVCRPILLNYTCECLGDSYSGRHCEIPSMKTTILKTVSKSFAYIAIIAMISVAMFIVIMDILKYCFGMDPTRGDLERIRREKRKSRAIQRLVYTHAPAPPTK</sequence>
<dbReference type="Proteomes" id="UP000663866">
    <property type="component" value="Unassembled WGS sequence"/>
</dbReference>
<evidence type="ECO:0000313" key="8">
    <source>
        <dbReference type="EMBL" id="CAF4060261.1"/>
    </source>
</evidence>
<dbReference type="AlphaFoldDB" id="A0A819SIQ7"/>
<dbReference type="GO" id="GO:0005509">
    <property type="term" value="F:calcium ion binding"/>
    <property type="evidence" value="ECO:0007669"/>
    <property type="project" value="InterPro"/>
</dbReference>
<feature type="domain" description="EGF-like" evidence="7">
    <location>
        <begin position="351"/>
        <end position="388"/>
    </location>
</feature>
<dbReference type="GO" id="GO:0032991">
    <property type="term" value="C:protein-containing complex"/>
    <property type="evidence" value="ECO:0007669"/>
    <property type="project" value="TreeGrafter"/>
</dbReference>
<dbReference type="PANTHER" id="PTHR24049:SF22">
    <property type="entry name" value="DROSOPHILA CRUMBS HOMOLOG"/>
    <property type="match status" value="1"/>
</dbReference>
<keyword evidence="9" id="KW-1185">Reference proteome</keyword>
<comment type="caution">
    <text evidence="5">Lacks conserved residue(s) required for the propagation of feature annotation.</text>
</comment>
<feature type="disulfide bond" evidence="5">
    <location>
        <begin position="300"/>
        <end position="309"/>
    </location>
</feature>
<name>A0A819SIQ7_9BILA</name>
<dbReference type="PROSITE" id="PS50026">
    <property type="entry name" value="EGF_3"/>
    <property type="match status" value="3"/>
</dbReference>
<dbReference type="GO" id="GO:0007157">
    <property type="term" value="P:heterophilic cell-cell adhesion via plasma membrane cell adhesion molecules"/>
    <property type="evidence" value="ECO:0007669"/>
    <property type="project" value="TreeGrafter"/>
</dbReference>
<keyword evidence="6" id="KW-1133">Transmembrane helix</keyword>
<feature type="transmembrane region" description="Helical" evidence="6">
    <location>
        <begin position="404"/>
        <end position="425"/>
    </location>
</feature>
<feature type="non-terminal residue" evidence="8">
    <location>
        <position position="1"/>
    </location>
</feature>
<evidence type="ECO:0000256" key="4">
    <source>
        <dbReference type="ARBA" id="ARBA00023157"/>
    </source>
</evidence>
<dbReference type="InterPro" id="IPR001881">
    <property type="entry name" value="EGF-like_Ca-bd_dom"/>
</dbReference>
<organism evidence="8 9">
    <name type="scientific">Rotaria magnacalcarata</name>
    <dbReference type="NCBI Taxonomy" id="392030"/>
    <lineage>
        <taxon>Eukaryota</taxon>
        <taxon>Metazoa</taxon>
        <taxon>Spiralia</taxon>
        <taxon>Gnathifera</taxon>
        <taxon>Rotifera</taxon>
        <taxon>Eurotatoria</taxon>
        <taxon>Bdelloidea</taxon>
        <taxon>Philodinida</taxon>
        <taxon>Philodinidae</taxon>
        <taxon>Rotaria</taxon>
    </lineage>
</organism>
<dbReference type="FunFam" id="2.10.25.10:FF:000118">
    <property type="entry name" value="protein delta homolog 2"/>
    <property type="match status" value="1"/>
</dbReference>
<dbReference type="CDD" id="cd00054">
    <property type="entry name" value="EGF_CA"/>
    <property type="match status" value="2"/>
</dbReference>
<evidence type="ECO:0000313" key="9">
    <source>
        <dbReference type="Proteomes" id="UP000663866"/>
    </source>
</evidence>
<proteinExistence type="predicted"/>
<keyword evidence="3" id="KW-0677">Repeat</keyword>
<keyword evidence="6" id="KW-0812">Transmembrane</keyword>
<evidence type="ECO:0000256" key="2">
    <source>
        <dbReference type="ARBA" id="ARBA00022729"/>
    </source>
</evidence>
<gene>
    <name evidence="8" type="ORF">OVN521_LOCUS18556</name>
</gene>